<feature type="compositionally biased region" description="Low complexity" evidence="1">
    <location>
        <begin position="212"/>
        <end position="230"/>
    </location>
</feature>
<keyword evidence="2" id="KW-1133">Transmembrane helix</keyword>
<dbReference type="InterPro" id="IPR031606">
    <property type="entry name" value="Kch1/2"/>
</dbReference>
<dbReference type="OrthoDB" id="2128042at2759"/>
<reference evidence="3 4" key="1">
    <citation type="journal article" date="2011" name="Proc. Natl. Acad. Sci. U.S.A.">
        <title>Comparative genomics of xylose-fermenting fungi for enhanced biofuel production.</title>
        <authorList>
            <person name="Wohlbach D.J."/>
            <person name="Kuo A."/>
            <person name="Sato T.K."/>
            <person name="Potts K.M."/>
            <person name="Salamov A.A."/>
            <person name="LaButti K.M."/>
            <person name="Sun H."/>
            <person name="Clum A."/>
            <person name="Pangilinan J.L."/>
            <person name="Lindquist E.A."/>
            <person name="Lucas S."/>
            <person name="Lapidus A."/>
            <person name="Jin M."/>
            <person name="Gunawan C."/>
            <person name="Balan V."/>
            <person name="Dale B.E."/>
            <person name="Jeffries T.W."/>
            <person name="Zinkel R."/>
            <person name="Barry K.W."/>
            <person name="Grigoriev I.V."/>
            <person name="Gasch A.P."/>
        </authorList>
    </citation>
    <scope>NUCLEOTIDE SEQUENCE [LARGE SCALE GENOMIC DNA]</scope>
    <source>
        <strain evidence="4">NRRL Y-27907 / 11-Y1</strain>
    </source>
</reference>
<sequence>MIAKRLYSIKSYNHFCLFNDIDEGSFFDWSCFLVYNELDNALQLLVADTPRQVINIMTLRFYATGGESNNNILANIRWIAETNLRLSIILGFMCLSLFIYAIFMIKFVFAMAMYIPIRCSLKGNEQHTIKSYCCNIVNKHVAKAVRQHHKPKHELLKKFSEDKLGDLPLFPRPDQTYNDIKKDPIIVRSETADSIPLTNLKPYTRKPPPIRNYSSSNSSYTMSKSSSGTSDAPTVLPFPLKKESLSNLREGNESYNSSNTLAQEMYREPEQMYSTLQQQQPQPSRIDLLRRSMSQHQYLPHSNSQDQIYDRDRSNQIYGQQHNNSYSSLTRTLPQSSSQQQLYNRSNSNHNLTYNNTSHQQLNYSNSPQEIYNRSNSNQHLMYSNDDRSQEIDQTYHNLTNQENPYESSSHSSSHNHSPVYDYEKQPDQYTNNNNDNREEEEEEEFNFPVRNFEQEKSSSESLPYPVRGVSTFFEDK</sequence>
<dbReference type="Proteomes" id="UP000000709">
    <property type="component" value="Unassembled WGS sequence"/>
</dbReference>
<proteinExistence type="predicted"/>
<feature type="transmembrane region" description="Helical" evidence="2">
    <location>
        <begin position="86"/>
        <end position="115"/>
    </location>
</feature>
<dbReference type="GeneID" id="18874916"/>
<dbReference type="PANTHER" id="PTHR36424">
    <property type="entry name" value="PHEROMONE-REGULATED MEMBRANE PROTEIN 6"/>
    <property type="match status" value="1"/>
</dbReference>
<dbReference type="GO" id="GO:0015079">
    <property type="term" value="F:potassium ion transmembrane transporter activity"/>
    <property type="evidence" value="ECO:0007669"/>
    <property type="project" value="InterPro"/>
</dbReference>
<dbReference type="Pfam" id="PF16944">
    <property type="entry name" value="KCH"/>
    <property type="match status" value="1"/>
</dbReference>
<dbReference type="EMBL" id="GL996506">
    <property type="protein sequence ID" value="EGW30183.1"/>
    <property type="molecule type" value="Genomic_DNA"/>
</dbReference>
<dbReference type="InParanoid" id="G3AVG4"/>
<keyword evidence="2" id="KW-0472">Membrane</keyword>
<protein>
    <submittedName>
        <fullName evidence="3">Uncharacterized protein</fullName>
    </submittedName>
</protein>
<keyword evidence="2" id="KW-0812">Transmembrane</keyword>
<dbReference type="HOGENOM" id="CLU_572623_0_0_1"/>
<name>G3AVG4_SPAPN</name>
<dbReference type="GO" id="GO:0005886">
    <property type="term" value="C:plasma membrane"/>
    <property type="evidence" value="ECO:0007669"/>
    <property type="project" value="InterPro"/>
</dbReference>
<evidence type="ECO:0000256" key="1">
    <source>
        <dbReference type="SAM" id="MobiDB-lite"/>
    </source>
</evidence>
<dbReference type="KEGG" id="spaa:SPAPADRAFT_63793"/>
<gene>
    <name evidence="3" type="ORF">SPAPADRAFT_63793</name>
</gene>
<evidence type="ECO:0000313" key="3">
    <source>
        <dbReference type="EMBL" id="EGW30183.1"/>
    </source>
</evidence>
<feature type="compositionally biased region" description="Low complexity" evidence="1">
    <location>
        <begin position="408"/>
        <end position="418"/>
    </location>
</feature>
<evidence type="ECO:0000256" key="2">
    <source>
        <dbReference type="SAM" id="Phobius"/>
    </source>
</evidence>
<organism evidence="4">
    <name type="scientific">Spathaspora passalidarum (strain NRRL Y-27907 / 11-Y1)</name>
    <dbReference type="NCBI Taxonomy" id="619300"/>
    <lineage>
        <taxon>Eukaryota</taxon>
        <taxon>Fungi</taxon>
        <taxon>Dikarya</taxon>
        <taxon>Ascomycota</taxon>
        <taxon>Saccharomycotina</taxon>
        <taxon>Pichiomycetes</taxon>
        <taxon>Debaryomycetaceae</taxon>
        <taxon>Spathaspora</taxon>
    </lineage>
</organism>
<evidence type="ECO:0000313" key="4">
    <source>
        <dbReference type="Proteomes" id="UP000000709"/>
    </source>
</evidence>
<keyword evidence="4" id="KW-1185">Reference proteome</keyword>
<dbReference type="OMA" id="ANIRWIA"/>
<dbReference type="AlphaFoldDB" id="G3AVG4"/>
<accession>G3AVG4</accession>
<dbReference type="STRING" id="619300.G3AVG4"/>
<feature type="region of interest" description="Disordered" evidence="1">
    <location>
        <begin position="401"/>
        <end position="477"/>
    </location>
</feature>
<feature type="region of interest" description="Disordered" evidence="1">
    <location>
        <begin position="326"/>
        <end position="363"/>
    </location>
</feature>
<feature type="region of interest" description="Disordered" evidence="1">
    <location>
        <begin position="198"/>
        <end position="237"/>
    </location>
</feature>
<dbReference type="eggNOG" id="ENOG502QVFG">
    <property type="taxonomic scope" value="Eukaryota"/>
</dbReference>
<dbReference type="PANTHER" id="PTHR36424:SF1">
    <property type="entry name" value="LOW AFFINITY K(+) TRANSPORTER 1-RELATED"/>
    <property type="match status" value="1"/>
</dbReference>
<dbReference type="RefSeq" id="XP_007377949.1">
    <property type="nucleotide sequence ID" value="XM_007377887.1"/>
</dbReference>